<dbReference type="InParanoid" id="A0A024GJG4"/>
<sequence length="234" mass="26545">MKHHHLKAYGLAMIGVFNVYAPFLSGKFVEMVVALPTIGGITDSKKTGLAVTMSPPLEFTADGLLRNPQSAVVDYYDMKKNHKIRCASYQRQQSWMLTWDYLVKLTETGKLYHFPTTSMDVDFYMSEYSGFYSIETLKSPGHYLHLIQYKEQSPNMEIKASEFSFEVPNLVFFERPHNGQIVKLRLGNEATKVPPAIFNEIGRMIPSFTIGSDGRYHGPCTEIIKDGLTTLLLD</sequence>
<dbReference type="EMBL" id="CAIX01000136">
    <property type="protein sequence ID" value="CCI46677.1"/>
    <property type="molecule type" value="Genomic_DNA"/>
</dbReference>
<name>A0A024GJG4_9STRA</name>
<accession>A0A024GJG4</accession>
<protein>
    <submittedName>
        <fullName evidence="1">Uncharacterized protein</fullName>
    </submittedName>
</protein>
<evidence type="ECO:0000313" key="1">
    <source>
        <dbReference type="EMBL" id="CCI46677.1"/>
    </source>
</evidence>
<proteinExistence type="predicted"/>
<comment type="caution">
    <text evidence="1">The sequence shown here is derived from an EMBL/GenBank/DDBJ whole genome shotgun (WGS) entry which is preliminary data.</text>
</comment>
<gene>
    <name evidence="1" type="ORF">BN9_076320</name>
</gene>
<keyword evidence="2" id="KW-1185">Reference proteome</keyword>
<evidence type="ECO:0000313" key="2">
    <source>
        <dbReference type="Proteomes" id="UP000053237"/>
    </source>
</evidence>
<reference evidence="1 2" key="1">
    <citation type="submission" date="2012-05" db="EMBL/GenBank/DDBJ databases">
        <title>Recombination and specialization in a pathogen metapopulation.</title>
        <authorList>
            <person name="Gardiner A."/>
            <person name="Kemen E."/>
            <person name="Schultz-Larsen T."/>
            <person name="MacLean D."/>
            <person name="Van Oosterhout C."/>
            <person name="Jones J.D.G."/>
        </authorList>
    </citation>
    <scope>NUCLEOTIDE SEQUENCE [LARGE SCALE GENOMIC DNA]</scope>
    <source>
        <strain evidence="1 2">Ac Nc2</strain>
    </source>
</reference>
<dbReference type="AlphaFoldDB" id="A0A024GJG4"/>
<dbReference type="Proteomes" id="UP000053237">
    <property type="component" value="Unassembled WGS sequence"/>
</dbReference>
<organism evidence="1 2">
    <name type="scientific">Albugo candida</name>
    <dbReference type="NCBI Taxonomy" id="65357"/>
    <lineage>
        <taxon>Eukaryota</taxon>
        <taxon>Sar</taxon>
        <taxon>Stramenopiles</taxon>
        <taxon>Oomycota</taxon>
        <taxon>Peronosporomycetes</taxon>
        <taxon>Albuginales</taxon>
        <taxon>Albuginaceae</taxon>
        <taxon>Albugo</taxon>
    </lineage>
</organism>